<dbReference type="InterPro" id="IPR011011">
    <property type="entry name" value="Znf_FYVE_PHD"/>
</dbReference>
<feature type="compositionally biased region" description="Polar residues" evidence="5">
    <location>
        <begin position="498"/>
        <end position="509"/>
    </location>
</feature>
<protein>
    <submittedName>
        <fullName evidence="7">Zinc finger FYVE domain-containing protein 9</fullName>
    </submittedName>
</protein>
<dbReference type="InterPro" id="IPR024608">
    <property type="entry name" value="SARA-like_SBD"/>
</dbReference>
<evidence type="ECO:0000256" key="5">
    <source>
        <dbReference type="SAM" id="MobiDB-lite"/>
    </source>
</evidence>
<dbReference type="GO" id="GO:0008270">
    <property type="term" value="F:zinc ion binding"/>
    <property type="evidence" value="ECO:0007669"/>
    <property type="project" value="UniProtKB-KW"/>
</dbReference>
<feature type="region of interest" description="Disordered" evidence="5">
    <location>
        <begin position="361"/>
        <end position="382"/>
    </location>
</feature>
<dbReference type="AlphaFoldDB" id="A0A4Y2BJ12"/>
<keyword evidence="3" id="KW-0862">Zinc</keyword>
<proteinExistence type="predicted"/>
<evidence type="ECO:0000313" key="7">
    <source>
        <dbReference type="EMBL" id="GBL91933.1"/>
    </source>
</evidence>
<feature type="domain" description="FYVE-type" evidence="6">
    <location>
        <begin position="802"/>
        <end position="860"/>
    </location>
</feature>
<organism evidence="7 8">
    <name type="scientific">Araneus ventricosus</name>
    <name type="common">Orbweaver spider</name>
    <name type="synonym">Epeira ventricosa</name>
    <dbReference type="NCBI Taxonomy" id="182803"/>
    <lineage>
        <taxon>Eukaryota</taxon>
        <taxon>Metazoa</taxon>
        <taxon>Ecdysozoa</taxon>
        <taxon>Arthropoda</taxon>
        <taxon>Chelicerata</taxon>
        <taxon>Arachnida</taxon>
        <taxon>Araneae</taxon>
        <taxon>Araneomorphae</taxon>
        <taxon>Entelegynae</taxon>
        <taxon>Araneoidea</taxon>
        <taxon>Araneidae</taxon>
        <taxon>Araneus</taxon>
    </lineage>
</organism>
<dbReference type="Gene3D" id="4.10.720.10">
    <property type="entry name" value="Smad anchor for receptor activation, Smad-binding domain"/>
    <property type="match status" value="1"/>
</dbReference>
<dbReference type="Proteomes" id="UP000499080">
    <property type="component" value="Unassembled WGS sequence"/>
</dbReference>
<dbReference type="SMART" id="SM00064">
    <property type="entry name" value="FYVE"/>
    <property type="match status" value="1"/>
</dbReference>
<dbReference type="PROSITE" id="PS50178">
    <property type="entry name" value="ZF_FYVE"/>
    <property type="match status" value="1"/>
</dbReference>
<dbReference type="SMART" id="SM01422">
    <property type="entry name" value="SARA"/>
    <property type="match status" value="1"/>
</dbReference>
<dbReference type="GO" id="GO:0016197">
    <property type="term" value="P:endosomal transport"/>
    <property type="evidence" value="ECO:0007669"/>
    <property type="project" value="TreeGrafter"/>
</dbReference>
<dbReference type="InterPro" id="IPR037145">
    <property type="entry name" value="SARA_Smad-bd_sf"/>
</dbReference>
<name>A0A4Y2BJ12_ARAVE</name>
<comment type="caution">
    <text evidence="7">The sequence shown here is derived from an EMBL/GenBank/DDBJ whole genome shotgun (WGS) entry which is preliminary data.</text>
</comment>
<dbReference type="FunFam" id="3.30.40.10:FF:000084">
    <property type="entry name" value="Zinc finger, FYVE domain-containing 9b"/>
    <property type="match status" value="1"/>
</dbReference>
<dbReference type="Gene3D" id="3.30.40.10">
    <property type="entry name" value="Zinc/RING finger domain, C3HC4 (zinc finger)"/>
    <property type="match status" value="1"/>
</dbReference>
<dbReference type="Pfam" id="PF11409">
    <property type="entry name" value="SARA"/>
    <property type="match status" value="1"/>
</dbReference>
<keyword evidence="1" id="KW-0479">Metal-binding</keyword>
<feature type="region of interest" description="Disordered" evidence="5">
    <location>
        <begin position="492"/>
        <end position="515"/>
    </location>
</feature>
<feature type="compositionally biased region" description="Low complexity" evidence="5">
    <location>
        <begin position="874"/>
        <end position="889"/>
    </location>
</feature>
<evidence type="ECO:0000313" key="8">
    <source>
        <dbReference type="Proteomes" id="UP000499080"/>
    </source>
</evidence>
<gene>
    <name evidence="7" type="primary">ZFYVE9_0</name>
    <name evidence="7" type="ORF">AVEN_172830_1</name>
</gene>
<feature type="compositionally biased region" description="Polar residues" evidence="5">
    <location>
        <begin position="371"/>
        <end position="382"/>
    </location>
</feature>
<dbReference type="PANTHER" id="PTHR46319">
    <property type="entry name" value="ZINC FINGER FYVE DOMAIN-CONTAINING PROTEIN"/>
    <property type="match status" value="1"/>
</dbReference>
<dbReference type="OrthoDB" id="5872154at2759"/>
<evidence type="ECO:0000256" key="1">
    <source>
        <dbReference type="ARBA" id="ARBA00022723"/>
    </source>
</evidence>
<dbReference type="SUPFAM" id="SSF57903">
    <property type="entry name" value="FYVE/PHD zinc finger"/>
    <property type="match status" value="1"/>
</dbReference>
<keyword evidence="8" id="KW-1185">Reference proteome</keyword>
<dbReference type="Pfam" id="PF01363">
    <property type="entry name" value="FYVE"/>
    <property type="match status" value="1"/>
</dbReference>
<evidence type="ECO:0000259" key="6">
    <source>
        <dbReference type="PROSITE" id="PS50178"/>
    </source>
</evidence>
<evidence type="ECO:0000256" key="2">
    <source>
        <dbReference type="ARBA" id="ARBA00022771"/>
    </source>
</evidence>
<dbReference type="GO" id="GO:0031901">
    <property type="term" value="C:early endosome membrane"/>
    <property type="evidence" value="ECO:0007669"/>
    <property type="project" value="TreeGrafter"/>
</dbReference>
<dbReference type="CDD" id="cd15729">
    <property type="entry name" value="FYVE_endofin"/>
    <property type="match status" value="1"/>
</dbReference>
<feature type="region of interest" description="Disordered" evidence="5">
    <location>
        <begin position="870"/>
        <end position="901"/>
    </location>
</feature>
<dbReference type="PANTHER" id="PTHR46319:SF3">
    <property type="entry name" value="ZINC FINGER FYVE DOMAIN-CONTAINING PROTEIN"/>
    <property type="match status" value="1"/>
</dbReference>
<dbReference type="EMBL" id="BGPR01000082">
    <property type="protein sequence ID" value="GBL91933.1"/>
    <property type="molecule type" value="Genomic_DNA"/>
</dbReference>
<dbReference type="InterPro" id="IPR000306">
    <property type="entry name" value="Znf_FYVE"/>
</dbReference>
<evidence type="ECO:0000256" key="4">
    <source>
        <dbReference type="PROSITE-ProRule" id="PRU00091"/>
    </source>
</evidence>
<reference evidence="7 8" key="1">
    <citation type="journal article" date="2019" name="Sci. Rep.">
        <title>Orb-weaving spider Araneus ventricosus genome elucidates the spidroin gene catalogue.</title>
        <authorList>
            <person name="Kono N."/>
            <person name="Nakamura H."/>
            <person name="Ohtoshi R."/>
            <person name="Moran D.A.P."/>
            <person name="Shinohara A."/>
            <person name="Yoshida Y."/>
            <person name="Fujiwara M."/>
            <person name="Mori M."/>
            <person name="Tomita M."/>
            <person name="Arakawa K."/>
        </authorList>
    </citation>
    <scope>NUCLEOTIDE SEQUENCE [LARGE SCALE GENOMIC DNA]</scope>
</reference>
<sequence length="1005" mass="112088">MACCIGARLVNSICDALNLPNIKVTFWSDSEVAPWWIKEYGDWSVFVTNHVQEIRQLTQFQLWRHVPGVLNIADMLSRGCSARRLLDSRWWEGPTWLKDAPENWPRGEICCEPLASHTETLKVHADKQPDESVIEHCVAANGSVLEEKITDSLWSGSRLNSSLDHKPDSELPLQNEAYKFSGQHLTSNIYYNINSEKNFSSTNIVPGSFSKTDVLHNDDANSKHLSYDIFYKPCESNPYLIDKDSDSQSVNCQSNGFSQNYVLGDYSPDEILYVSVQEKCAEVIPDESQNKDAPVVSNESFKSQDSICKQSSIRTDDCDEFKSYPGTETDTKSVENSEKLCHPYQSKQFDSNRENSIFSAKDAEQQEDTNNELNSGENHSSLQSKYDDFSCQKSVDFSCQKSVDFSLVGELPVLDSSKEDRQSTSSISITSAEPYINPIDNCSNSEQPSNIDEHNVKKVEHVDQNAVNFENIDIHDIGDHVNNLNIENAFSAQDDDSGVSSTEDISGNSPPEVANANSVDCVVNEKCDLEGNFLNIKTSCNENIYNLNVSEKFQTTENSFISVSSEQINAKEEHETSCITESPFNVADVDQNLHTCNVFAGARPKLDHSNVDISRHSCKEKSVINQNDESVAPDVAVKSVINEEGDVHEETLNSEPDNFVNSNVPEYSFQPSLVAAEKETVNENTVSVDEETVDRYLNKSVLEKNSMDEEVPENSEEILNINNRDDYMSPRLQRPTTLDLPSLLTASPETATNLDQSANNEPLIESNALPEASVVEPNVSEFVPCVKQQPQIGIVKPYWIPDAEAVNCMHCGMKFTVIKRRHHCRGCGKVLCSRCCNQKAFLSYLNKEDRICQPCADILASTLHSEQVPVPFDSQSSSSCGSSPNFSPSPQAPSNFGDKGIWRPHPNNPDDYCSTIPPLQQIQSSGPRPPPTVMVPIGVLKRGNKPRREPKQVIFSDGIRPGGDLTDLTEPVDAVPVYRRIGRKRVDKIISGLLIFQAYLNIFYS</sequence>
<keyword evidence="2 4" id="KW-0863">Zinc-finger</keyword>
<dbReference type="InterPro" id="IPR017455">
    <property type="entry name" value="Znf_FYVE-rel"/>
</dbReference>
<dbReference type="InterPro" id="IPR013083">
    <property type="entry name" value="Znf_RING/FYVE/PHD"/>
</dbReference>
<evidence type="ECO:0000256" key="3">
    <source>
        <dbReference type="ARBA" id="ARBA00022833"/>
    </source>
</evidence>
<accession>A0A4Y2BJ12</accession>